<keyword evidence="2" id="KW-0863">Zinc-finger</keyword>
<keyword evidence="3" id="KW-0862">Zinc</keyword>
<evidence type="ECO:0000313" key="5">
    <source>
        <dbReference type="Proteomes" id="UP000285301"/>
    </source>
</evidence>
<reference evidence="4 5" key="1">
    <citation type="journal article" date="2018" name="Gigascience">
        <title>Genomes of trombidid mites reveal novel predicted allergens and laterally-transferred genes associated with secondary metabolism.</title>
        <authorList>
            <person name="Dong X."/>
            <person name="Chaisiri K."/>
            <person name="Xia D."/>
            <person name="Armstrong S.D."/>
            <person name="Fang Y."/>
            <person name="Donnelly M.J."/>
            <person name="Kadowaki T."/>
            <person name="McGarry J.W."/>
            <person name="Darby A.C."/>
            <person name="Makepeace B.L."/>
        </authorList>
    </citation>
    <scope>NUCLEOTIDE SEQUENCE [LARGE SCALE GENOMIC DNA]</scope>
    <source>
        <strain evidence="4">UoL-WK</strain>
    </source>
</reference>
<dbReference type="AlphaFoldDB" id="A0A3S3RNE6"/>
<evidence type="ECO:0000313" key="4">
    <source>
        <dbReference type="EMBL" id="RWS03547.1"/>
    </source>
</evidence>
<evidence type="ECO:0000256" key="2">
    <source>
        <dbReference type="ARBA" id="ARBA00022771"/>
    </source>
</evidence>
<sequence length="600" mass="70676">MASLTLLTKDPNLGDKMQRYFDYLSSTSCCCCGVVLIAEDIQYFANCLHMLCADCALETPSVIGMFCAICKFKISTIELNPIQETEIRRILRLNIASEKSRREAEMPENVIQAIADLKSSLPQPLNPTEIIGSQFQEWLFATETRFRNYKFGSRMDLINCILDPKFVEIAFWLVEGINLPALHLQFIKDFLAAIPSTIPQRQETKLNQLMIKLLTSKEFNLRATKVDISFHTLPTFNPPSQYSNGNFQYLPVFDKILKPENCKHKATSNKQINEELRNLQISPLLPSITPRPQKYLKTTASQTEIGEQTFYQKKFIVHLKNPHYIYLYDLETFYEFERLSERLKAKASDQRKIDCDRLEASKIYILQDIFDHVFYRAILLNSYTRNGEKAYLFDIRDLHKSIEIKHQPSIYEYYQKDFEDFSFPLKTEIVRISKCHPRRGKFFLEIENAKMRKAIKFWWKDKEHFLIDYCGEDKFGIKYANIKTIYGKDLLDLFSDLHLVNRKNFEMEKIDYCLDWNRGTKDYTNCKSKDDEFHCRTRHMCWECDSTEHTARRCSLVNRRLDEDLAPEDEAIIRKTLEFRARPRVDTFPPFCAKTFRGEK</sequence>
<organism evidence="4 5">
    <name type="scientific">Dinothrombium tinctorium</name>
    <dbReference type="NCBI Taxonomy" id="1965070"/>
    <lineage>
        <taxon>Eukaryota</taxon>
        <taxon>Metazoa</taxon>
        <taxon>Ecdysozoa</taxon>
        <taxon>Arthropoda</taxon>
        <taxon>Chelicerata</taxon>
        <taxon>Arachnida</taxon>
        <taxon>Acari</taxon>
        <taxon>Acariformes</taxon>
        <taxon>Trombidiformes</taxon>
        <taxon>Prostigmata</taxon>
        <taxon>Anystina</taxon>
        <taxon>Parasitengona</taxon>
        <taxon>Trombidioidea</taxon>
        <taxon>Trombidiidae</taxon>
        <taxon>Dinothrombium</taxon>
    </lineage>
</organism>
<evidence type="ECO:0008006" key="6">
    <source>
        <dbReference type="Google" id="ProtNLM"/>
    </source>
</evidence>
<protein>
    <recommendedName>
        <fullName evidence="6">RING-type domain-containing protein</fullName>
    </recommendedName>
</protein>
<comment type="caution">
    <text evidence="4">The sequence shown here is derived from an EMBL/GenBank/DDBJ whole genome shotgun (WGS) entry which is preliminary data.</text>
</comment>
<evidence type="ECO:0000256" key="3">
    <source>
        <dbReference type="ARBA" id="ARBA00022833"/>
    </source>
</evidence>
<dbReference type="GO" id="GO:0008270">
    <property type="term" value="F:zinc ion binding"/>
    <property type="evidence" value="ECO:0007669"/>
    <property type="project" value="UniProtKB-KW"/>
</dbReference>
<proteinExistence type="predicted"/>
<name>A0A3S3RNE6_9ACAR</name>
<keyword evidence="1" id="KW-0479">Metal-binding</keyword>
<evidence type="ECO:0000256" key="1">
    <source>
        <dbReference type="ARBA" id="ARBA00022723"/>
    </source>
</evidence>
<dbReference type="Proteomes" id="UP000285301">
    <property type="component" value="Unassembled WGS sequence"/>
</dbReference>
<keyword evidence="5" id="KW-1185">Reference proteome</keyword>
<gene>
    <name evidence="4" type="ORF">B4U79_18422</name>
</gene>
<dbReference type="InterPro" id="IPR017907">
    <property type="entry name" value="Znf_RING_CS"/>
</dbReference>
<dbReference type="EMBL" id="NCKU01006390">
    <property type="protein sequence ID" value="RWS03547.1"/>
    <property type="molecule type" value="Genomic_DNA"/>
</dbReference>
<dbReference type="PROSITE" id="PS00518">
    <property type="entry name" value="ZF_RING_1"/>
    <property type="match status" value="1"/>
</dbReference>
<accession>A0A3S3RNE6</accession>